<keyword evidence="2" id="KW-0472">Membrane</keyword>
<keyword evidence="2" id="KW-1133">Transmembrane helix</keyword>
<proteinExistence type="predicted"/>
<dbReference type="Proteomes" id="UP001231189">
    <property type="component" value="Unassembled WGS sequence"/>
</dbReference>
<evidence type="ECO:0000313" key="4">
    <source>
        <dbReference type="Proteomes" id="UP001231189"/>
    </source>
</evidence>
<dbReference type="InterPro" id="IPR022149">
    <property type="entry name" value="DUF3681"/>
</dbReference>
<accession>A0AAD8TP97</accession>
<reference evidence="3" key="1">
    <citation type="submission" date="2023-07" db="EMBL/GenBank/DDBJ databases">
        <title>A chromosome-level genome assembly of Lolium multiflorum.</title>
        <authorList>
            <person name="Chen Y."/>
            <person name="Copetti D."/>
            <person name="Kolliker R."/>
            <person name="Studer B."/>
        </authorList>
    </citation>
    <scope>NUCLEOTIDE SEQUENCE</scope>
    <source>
        <strain evidence="3">02402/16</strain>
        <tissue evidence="3">Leaf</tissue>
    </source>
</reference>
<dbReference type="EMBL" id="JAUUTY010000002">
    <property type="protein sequence ID" value="KAK1685453.1"/>
    <property type="molecule type" value="Genomic_DNA"/>
</dbReference>
<protein>
    <submittedName>
        <fullName evidence="3">Uncharacterized protein</fullName>
    </submittedName>
</protein>
<sequence>MRLAPSPAARCKVTGPSAETQTSRKYAPGLRLCGRRRRAVSARFPPPAAARIEGIAAVALRVRRPSPSMVRLPVLHAHWRAVAGLLRRLQCHRIPRAAALKRPPAAFLLPTPLAPPPPQRHGKKNDFEARSGSKRVPLPVTELMHGKWMPCEGWSGVQVALAAQLPSGAHRSVPAREPDRTAEIRRKRRYLPPDLLADPAYAIDSDSWRTYLSTEMDKRRRADFMGDRDFPFGSAPPTRPRRQEAPRRHHQAATRAQHNDDDAYAAYDDEDDYIEALAYHNEEVKDDSDDYVAAVFHEWQRAMAEDRVFEFPENMTDDEMAKLGVLVSKMPLGEKRSKQYMELLVKMASLISDACRDAERLPVALISCGVVQAAAALCLLISRPPGGIFLHHGKAPFYLYYGILIAVFVFGLFEASAGFWVSNDVNGRRAAGKTILWVSILPLVVVAALGGFIILH</sequence>
<dbReference type="Pfam" id="PF12442">
    <property type="entry name" value="DUF3681"/>
    <property type="match status" value="1"/>
</dbReference>
<evidence type="ECO:0000256" key="2">
    <source>
        <dbReference type="SAM" id="Phobius"/>
    </source>
</evidence>
<feature type="transmembrane region" description="Helical" evidence="2">
    <location>
        <begin position="398"/>
        <end position="422"/>
    </location>
</feature>
<evidence type="ECO:0000313" key="3">
    <source>
        <dbReference type="EMBL" id="KAK1685453.1"/>
    </source>
</evidence>
<keyword evidence="4" id="KW-1185">Reference proteome</keyword>
<organism evidence="3 4">
    <name type="scientific">Lolium multiflorum</name>
    <name type="common">Italian ryegrass</name>
    <name type="synonym">Lolium perenne subsp. multiflorum</name>
    <dbReference type="NCBI Taxonomy" id="4521"/>
    <lineage>
        <taxon>Eukaryota</taxon>
        <taxon>Viridiplantae</taxon>
        <taxon>Streptophyta</taxon>
        <taxon>Embryophyta</taxon>
        <taxon>Tracheophyta</taxon>
        <taxon>Spermatophyta</taxon>
        <taxon>Magnoliopsida</taxon>
        <taxon>Liliopsida</taxon>
        <taxon>Poales</taxon>
        <taxon>Poaceae</taxon>
        <taxon>BOP clade</taxon>
        <taxon>Pooideae</taxon>
        <taxon>Poodae</taxon>
        <taxon>Poeae</taxon>
        <taxon>Poeae Chloroplast Group 2 (Poeae type)</taxon>
        <taxon>Loliodinae</taxon>
        <taxon>Loliinae</taxon>
        <taxon>Lolium</taxon>
    </lineage>
</organism>
<feature type="transmembrane region" description="Helical" evidence="2">
    <location>
        <begin position="361"/>
        <end position="382"/>
    </location>
</feature>
<feature type="region of interest" description="Disordered" evidence="1">
    <location>
        <begin position="1"/>
        <end position="23"/>
    </location>
</feature>
<feature type="region of interest" description="Disordered" evidence="1">
    <location>
        <begin position="223"/>
        <end position="260"/>
    </location>
</feature>
<gene>
    <name evidence="3" type="ORF">QYE76_046301</name>
</gene>
<dbReference type="PANTHER" id="PTHR33530:SF12">
    <property type="entry name" value="MAJOR FACILITATOR SUPERFAMILY (MFS) PROFILE DOMAIN-CONTAINING PROTEIN"/>
    <property type="match status" value="1"/>
</dbReference>
<comment type="caution">
    <text evidence="3">The sequence shown here is derived from an EMBL/GenBank/DDBJ whole genome shotgun (WGS) entry which is preliminary data.</text>
</comment>
<keyword evidence="2" id="KW-0812">Transmembrane</keyword>
<dbReference type="PANTHER" id="PTHR33530">
    <property type="entry name" value="OS01G0147100 PROTEIN"/>
    <property type="match status" value="1"/>
</dbReference>
<dbReference type="AlphaFoldDB" id="A0AAD8TP97"/>
<feature type="region of interest" description="Disordered" evidence="1">
    <location>
        <begin position="107"/>
        <end position="134"/>
    </location>
</feature>
<evidence type="ECO:0000256" key="1">
    <source>
        <dbReference type="SAM" id="MobiDB-lite"/>
    </source>
</evidence>
<name>A0AAD8TP97_LOLMU</name>
<feature type="transmembrane region" description="Helical" evidence="2">
    <location>
        <begin position="434"/>
        <end position="455"/>
    </location>
</feature>